<evidence type="ECO:0000313" key="3">
    <source>
        <dbReference type="Proteomes" id="UP000011518"/>
    </source>
</evidence>
<name>L9KQ44_TUPCH</name>
<reference evidence="3" key="1">
    <citation type="submission" date="2012-07" db="EMBL/GenBank/DDBJ databases">
        <title>Genome of the Chinese tree shrew, a rising model animal genetically related to primates.</title>
        <authorList>
            <person name="Zhang G."/>
            <person name="Fan Y."/>
            <person name="Yao Y."/>
            <person name="Huang Z."/>
        </authorList>
    </citation>
    <scope>NUCLEOTIDE SEQUENCE [LARGE SCALE GENOMIC DNA]</scope>
</reference>
<protein>
    <submittedName>
        <fullName evidence="2">Uncharacterized protein</fullName>
    </submittedName>
</protein>
<proteinExistence type="predicted"/>
<keyword evidence="3" id="KW-1185">Reference proteome</keyword>
<feature type="region of interest" description="Disordered" evidence="1">
    <location>
        <begin position="1"/>
        <end position="80"/>
    </location>
</feature>
<dbReference type="InParanoid" id="L9KQ44"/>
<gene>
    <name evidence="2" type="ORF">TREES_T100014074</name>
</gene>
<feature type="compositionally biased region" description="Basic and acidic residues" evidence="1">
    <location>
        <begin position="10"/>
        <end position="19"/>
    </location>
</feature>
<evidence type="ECO:0000256" key="1">
    <source>
        <dbReference type="SAM" id="MobiDB-lite"/>
    </source>
</evidence>
<evidence type="ECO:0000313" key="2">
    <source>
        <dbReference type="EMBL" id="ELW63307.1"/>
    </source>
</evidence>
<feature type="region of interest" description="Disordered" evidence="1">
    <location>
        <begin position="385"/>
        <end position="406"/>
    </location>
</feature>
<organism evidence="2 3">
    <name type="scientific">Tupaia chinensis</name>
    <name type="common">Chinese tree shrew</name>
    <name type="synonym">Tupaia belangeri chinensis</name>
    <dbReference type="NCBI Taxonomy" id="246437"/>
    <lineage>
        <taxon>Eukaryota</taxon>
        <taxon>Metazoa</taxon>
        <taxon>Chordata</taxon>
        <taxon>Craniata</taxon>
        <taxon>Vertebrata</taxon>
        <taxon>Euteleostomi</taxon>
        <taxon>Mammalia</taxon>
        <taxon>Eutheria</taxon>
        <taxon>Euarchontoglires</taxon>
        <taxon>Scandentia</taxon>
        <taxon>Tupaiidae</taxon>
        <taxon>Tupaia</taxon>
    </lineage>
</organism>
<dbReference type="EMBL" id="KB320787">
    <property type="protein sequence ID" value="ELW63307.1"/>
    <property type="molecule type" value="Genomic_DNA"/>
</dbReference>
<reference evidence="3" key="2">
    <citation type="journal article" date="2013" name="Nat. Commun.">
        <title>Genome of the Chinese tree shrew.</title>
        <authorList>
            <person name="Fan Y."/>
            <person name="Huang Z.Y."/>
            <person name="Cao C.C."/>
            <person name="Chen C.S."/>
            <person name="Chen Y.X."/>
            <person name="Fan D.D."/>
            <person name="He J."/>
            <person name="Hou H.L."/>
            <person name="Hu L."/>
            <person name="Hu X.T."/>
            <person name="Jiang X.T."/>
            <person name="Lai R."/>
            <person name="Lang Y.S."/>
            <person name="Liang B."/>
            <person name="Liao S.G."/>
            <person name="Mu D."/>
            <person name="Ma Y.Y."/>
            <person name="Niu Y.Y."/>
            <person name="Sun X.Q."/>
            <person name="Xia J.Q."/>
            <person name="Xiao J."/>
            <person name="Xiong Z.Q."/>
            <person name="Xu L."/>
            <person name="Yang L."/>
            <person name="Zhang Y."/>
            <person name="Zhao W."/>
            <person name="Zhao X.D."/>
            <person name="Zheng Y.T."/>
            <person name="Zhou J.M."/>
            <person name="Zhu Y.B."/>
            <person name="Zhang G.J."/>
            <person name="Wang J."/>
            <person name="Yao Y.G."/>
        </authorList>
    </citation>
    <scope>NUCLEOTIDE SEQUENCE [LARGE SCALE GENOMIC DNA]</scope>
</reference>
<sequence>MRAPPLPLPRTERGTRDTRGPGTPHTVQGIRDTRGPGTPHTVQGTRDTGSRQMGLEGSAGQDGRRANVTGSSPPGVCPVPGLPTGEGTGLAVGMLTCAPCAQEGTGLAVGMRTCALHAQEGTSLVLSVNTQRAALSRAVAGAAGGTHRSVCHTSWLRVQRSQLNMAAGSCPVPSWKKGGKEPFLAASCKGDLLEVSAKFFEGNKVKMAKPCVETFEGKQTHSPRCCTPRAALENTVSRAERPGQRDRLRRGARGAFFLRQPSPPVTSAGPAEKVVRGQRSQGCSFTSPWTLAREGPPPLAATGAWRQCCSSRPRLSSLSRRPVSAGPVAWWREEDRPGPRCMDTGDDQAAAPGRFAWTQKSNSDITWGLVAGPHMWHVACAPRKPRVATSVPSSAQLARQDVTVEP</sequence>
<dbReference type="AlphaFoldDB" id="L9KQ44"/>
<feature type="compositionally biased region" description="Polar residues" evidence="1">
    <location>
        <begin position="40"/>
        <end position="51"/>
    </location>
</feature>
<accession>L9KQ44</accession>
<dbReference type="Proteomes" id="UP000011518">
    <property type="component" value="Unassembled WGS sequence"/>
</dbReference>